<sequence>MNPLKQKTIMDQGGEDSVWWPIPAEELDDLRVEEVEGGFEFSAPEGTPCGKWLRFWNETEERRERFSKEVLKSILEHAGMQCSW</sequence>
<evidence type="ECO:0000313" key="2">
    <source>
        <dbReference type="Proteomes" id="UP000274731"/>
    </source>
</evidence>
<dbReference type="EMBL" id="MG450654">
    <property type="protein sequence ID" value="ATW62833.1"/>
    <property type="molecule type" value="Genomic_DNA"/>
</dbReference>
<name>A0A3G1L3S7_9CAUD</name>
<organism evidence="1 2">
    <name type="scientific">Synechococcus phage S-CBWM1</name>
    <dbReference type="NCBI Taxonomy" id="2053653"/>
    <lineage>
        <taxon>Viruses</taxon>
        <taxon>Duplodnaviria</taxon>
        <taxon>Heunggongvirae</taxon>
        <taxon>Uroviricota</taxon>
        <taxon>Caudoviricetes</taxon>
        <taxon>Aokuangvirus</taxon>
        <taxon>Aokuangvirus SCBWM1</taxon>
    </lineage>
</organism>
<dbReference type="Proteomes" id="UP000274731">
    <property type="component" value="Segment"/>
</dbReference>
<proteinExistence type="predicted"/>
<evidence type="ECO:0000313" key="1">
    <source>
        <dbReference type="EMBL" id="ATW62833.1"/>
    </source>
</evidence>
<keyword evidence="2" id="KW-1185">Reference proteome</keyword>
<gene>
    <name evidence="1" type="ORF">SCBWM1_gp149</name>
</gene>
<accession>A0A3G1L3S7</accession>
<protein>
    <submittedName>
        <fullName evidence="1">Uncharacterized protein</fullName>
    </submittedName>
</protein>
<reference evidence="1 2" key="1">
    <citation type="journal article" date="2018" name="Environ. Microbiol.">
        <title>Novel phage-host interactions and evolution as revealed by a cyanomyovirus isolated from an estuarine environment.</title>
        <authorList>
            <person name="Xu Y."/>
            <person name="Zhang R."/>
            <person name="Wang N."/>
            <person name="Cai L."/>
            <person name="Tong Y."/>
            <person name="Sun Q."/>
            <person name="Chen F."/>
            <person name="Jiao N."/>
        </authorList>
    </citation>
    <scope>NUCLEOTIDE SEQUENCE [LARGE SCALE GENOMIC DNA]</scope>
</reference>